<proteinExistence type="predicted"/>
<keyword evidence="1" id="KW-0732">Signal</keyword>
<feature type="chain" id="PRO_5016760279" evidence="1">
    <location>
        <begin position="19"/>
        <end position="200"/>
    </location>
</feature>
<comment type="caution">
    <text evidence="3">The sequence shown here is derived from an EMBL/GenBank/DDBJ whole genome shotgun (WGS) entry which is preliminary data.</text>
</comment>
<feature type="domain" description="Outer membrane protein beta-barrel" evidence="2">
    <location>
        <begin position="19"/>
        <end position="170"/>
    </location>
</feature>
<evidence type="ECO:0000313" key="3">
    <source>
        <dbReference type="EMBL" id="RCX03635.1"/>
    </source>
</evidence>
<feature type="signal peptide" evidence="1">
    <location>
        <begin position="1"/>
        <end position="18"/>
    </location>
</feature>
<evidence type="ECO:0000259" key="2">
    <source>
        <dbReference type="Pfam" id="PF13568"/>
    </source>
</evidence>
<dbReference type="AlphaFoldDB" id="A0A369A354"/>
<evidence type="ECO:0000313" key="4">
    <source>
        <dbReference type="Proteomes" id="UP000253517"/>
    </source>
</evidence>
<dbReference type="EMBL" id="QPJS01000002">
    <property type="protein sequence ID" value="RCX03635.1"/>
    <property type="molecule type" value="Genomic_DNA"/>
</dbReference>
<dbReference type="Pfam" id="PF13568">
    <property type="entry name" value="OMP_b-brl_2"/>
    <property type="match status" value="1"/>
</dbReference>
<accession>A0A369A354</accession>
<evidence type="ECO:0000256" key="1">
    <source>
        <dbReference type="SAM" id="SignalP"/>
    </source>
</evidence>
<dbReference type="Proteomes" id="UP000253517">
    <property type="component" value="Unassembled WGS sequence"/>
</dbReference>
<gene>
    <name evidence="3" type="ORF">DES35_10285</name>
</gene>
<name>A0A369A354_9FLAO</name>
<organism evidence="3 4">
    <name type="scientific">Schleiferia thermophila</name>
    <dbReference type="NCBI Taxonomy" id="884107"/>
    <lineage>
        <taxon>Bacteria</taxon>
        <taxon>Pseudomonadati</taxon>
        <taxon>Bacteroidota</taxon>
        <taxon>Flavobacteriia</taxon>
        <taxon>Flavobacteriales</taxon>
        <taxon>Schleiferiaceae</taxon>
        <taxon>Schleiferia</taxon>
    </lineage>
</organism>
<sequence>MKNLLFALLLFSGLAATAQFDLGFKAGLNNTRLNMDDINNPGQIVESLQAGESKYGFHFGVFSAINFLTYQVRAEAYYSLINVEYSGRNANNEPISESVAVSRLDFPVLFGLKLGPARANIGPVLSYNFYSTNDVLDNGLKDGSLGGQIGIGLDFWKLMVEARYEFGLSRFANQVKVEGQSISTDSRASLWMISIGYKLF</sequence>
<dbReference type="RefSeq" id="WP_037360348.1">
    <property type="nucleotide sequence ID" value="NZ_BHZF01000002.1"/>
</dbReference>
<dbReference type="InterPro" id="IPR025665">
    <property type="entry name" value="Beta-barrel_OMP_2"/>
</dbReference>
<keyword evidence="4" id="KW-1185">Reference proteome</keyword>
<protein>
    <submittedName>
        <fullName evidence="3">Outer membrane protein with beta-barrel domain</fullName>
    </submittedName>
</protein>
<reference evidence="3 4" key="1">
    <citation type="submission" date="2018-07" db="EMBL/GenBank/DDBJ databases">
        <title>Genomic Encyclopedia of Type Strains, Phase IV (KMG-IV): sequencing the most valuable type-strain genomes for metagenomic binning, comparative biology and taxonomic classification.</title>
        <authorList>
            <person name="Goeker M."/>
        </authorList>
    </citation>
    <scope>NUCLEOTIDE SEQUENCE [LARGE SCALE GENOMIC DNA]</scope>
    <source>
        <strain evidence="3 4">DSM 21410</strain>
    </source>
</reference>